<feature type="compositionally biased region" description="Low complexity" evidence="3">
    <location>
        <begin position="59"/>
        <end position="69"/>
    </location>
</feature>
<dbReference type="Pfam" id="PF04927">
    <property type="entry name" value="SMP"/>
    <property type="match status" value="1"/>
</dbReference>
<feature type="compositionally biased region" description="Basic and acidic residues" evidence="3">
    <location>
        <begin position="92"/>
        <end position="103"/>
    </location>
</feature>
<evidence type="ECO:0000256" key="1">
    <source>
        <dbReference type="ARBA" id="ARBA00010733"/>
    </source>
</evidence>
<dbReference type="InterPro" id="IPR007011">
    <property type="entry name" value="LEA_SMP_dom"/>
</dbReference>
<organism evidence="5">
    <name type="scientific">Cleistogenes songorica</name>
    <dbReference type="NCBI Taxonomy" id="121774"/>
    <lineage>
        <taxon>Eukaryota</taxon>
        <taxon>Viridiplantae</taxon>
        <taxon>Streptophyta</taxon>
        <taxon>Embryophyta</taxon>
        <taxon>Tracheophyta</taxon>
        <taxon>Spermatophyta</taxon>
        <taxon>Magnoliopsida</taxon>
        <taxon>Liliopsida</taxon>
        <taxon>Poales</taxon>
        <taxon>Poaceae</taxon>
        <taxon>PACMAD clade</taxon>
        <taxon>Chloridoideae</taxon>
        <taxon>Cynodonteae</taxon>
        <taxon>Orininae</taxon>
        <taxon>Cleistogenes</taxon>
    </lineage>
</organism>
<feature type="domain" description="SMP" evidence="4">
    <location>
        <begin position="102"/>
        <end position="137"/>
    </location>
</feature>
<dbReference type="AlphaFoldDB" id="A0A2S1WLX7"/>
<accession>A0A2S1WLX7</accession>
<feature type="compositionally biased region" description="Acidic residues" evidence="3">
    <location>
        <begin position="1"/>
        <end position="15"/>
    </location>
</feature>
<dbReference type="InterPro" id="IPR042971">
    <property type="entry name" value="LEA_SMP"/>
</dbReference>
<evidence type="ECO:0000313" key="5">
    <source>
        <dbReference type="EMBL" id="AWJ68120.1"/>
    </source>
</evidence>
<protein>
    <submittedName>
        <fullName evidence="5">Late embryogenesis abundant</fullName>
    </submittedName>
</protein>
<evidence type="ECO:0000256" key="2">
    <source>
        <dbReference type="ARBA" id="ARBA00022737"/>
    </source>
</evidence>
<gene>
    <name evidence="5" type="primary">Lea15</name>
</gene>
<evidence type="ECO:0000259" key="4">
    <source>
        <dbReference type="Pfam" id="PF04927"/>
    </source>
</evidence>
<keyword evidence="2" id="KW-0677">Repeat</keyword>
<sequence>MEPEAAEDASEDETCTESKLRTLASIDPAPTNRHAESLHTRSAPAGENSVGRRWKSPPAEAIATAEAHAVGTDEASPDGLAAQTRAAAEANARAERDEDNARLRDVLTDATARLGADKEVEREDAGRVVAAEVHGTGGRWWLPRNFV</sequence>
<name>A0A2S1WLX7_9POAL</name>
<dbReference type="EMBL" id="MG976946">
    <property type="protein sequence ID" value="AWJ68120.1"/>
    <property type="molecule type" value="Genomic_DNA"/>
</dbReference>
<feature type="compositionally biased region" description="Low complexity" evidence="3">
    <location>
        <begin position="80"/>
        <end position="91"/>
    </location>
</feature>
<dbReference type="PANTHER" id="PTHR31174:SF41">
    <property type="entry name" value="OS12G0470000 PROTEIN"/>
    <property type="match status" value="1"/>
</dbReference>
<comment type="similarity">
    <text evidence="1">Belongs to the LEA type SMP family.</text>
</comment>
<evidence type="ECO:0000256" key="3">
    <source>
        <dbReference type="SAM" id="MobiDB-lite"/>
    </source>
</evidence>
<proteinExistence type="inferred from homology"/>
<reference evidence="5" key="1">
    <citation type="submission" date="2018-02" db="EMBL/GenBank/DDBJ databases">
        <title>Insights into the development of Late Embryogenesis Abundant (LEA) gene family in Cleistogenes songorica, a xerophyte desert plant.</title>
        <authorList>
            <person name="Muvunyi B.P."/>
            <person name="Zhang J."/>
            <person name="Wang Y."/>
        </authorList>
    </citation>
    <scope>NUCLEOTIDE SEQUENCE</scope>
</reference>
<dbReference type="PANTHER" id="PTHR31174">
    <property type="entry name" value="SEED MATURATION FAMILY PROTEIN"/>
    <property type="match status" value="1"/>
</dbReference>
<feature type="region of interest" description="Disordered" evidence="3">
    <location>
        <begin position="1"/>
        <end position="103"/>
    </location>
</feature>